<evidence type="ECO:0000313" key="2">
    <source>
        <dbReference type="Proteomes" id="UP000027093"/>
    </source>
</evidence>
<dbReference type="GeneID" id="74947206"/>
<evidence type="ECO:0000313" key="1">
    <source>
        <dbReference type="EMBL" id="AIC16224.1"/>
    </source>
</evidence>
<dbReference type="OrthoDB" id="5850at2157"/>
<proteinExistence type="predicted"/>
<organism evidence="1 2">
    <name type="scientific">Nitrososphaera viennensis EN76</name>
    <dbReference type="NCBI Taxonomy" id="926571"/>
    <lineage>
        <taxon>Archaea</taxon>
        <taxon>Nitrososphaerota</taxon>
        <taxon>Nitrososphaeria</taxon>
        <taxon>Nitrososphaerales</taxon>
        <taxon>Nitrososphaeraceae</taxon>
        <taxon>Nitrososphaera</taxon>
    </lineage>
</organism>
<protein>
    <submittedName>
        <fullName evidence="1">Uncharacterized protein</fullName>
    </submittedName>
</protein>
<dbReference type="HOGENOM" id="CLU_2340286_0_0_2"/>
<gene>
    <name evidence="1" type="ORF">NVIE_019630</name>
</gene>
<reference evidence="1 2" key="1">
    <citation type="journal article" date="2014" name="Int. J. Syst. Evol. Microbiol.">
        <title>Nitrososphaera viennensis gen. nov., sp. nov., an aerobic and mesophilic, ammonia-oxidizing archaeon from soil and a member of the archaeal phylum Thaumarchaeota.</title>
        <authorList>
            <person name="Stieglmeier M."/>
            <person name="Klingl A."/>
            <person name="Alves R.J."/>
            <person name="Rittmann S.K."/>
            <person name="Melcher M."/>
            <person name="Leisch N."/>
            <person name="Schleper C."/>
        </authorList>
    </citation>
    <scope>NUCLEOTIDE SEQUENCE [LARGE SCALE GENOMIC DNA]</scope>
    <source>
        <strain evidence="1">EN76</strain>
    </source>
</reference>
<dbReference type="RefSeq" id="WP_144239626.1">
    <property type="nucleotide sequence ID" value="NZ_CP007536.1"/>
</dbReference>
<dbReference type="KEGG" id="nvn:NVIE_019630"/>
<name>A0A060HI01_9ARCH</name>
<dbReference type="Proteomes" id="UP000027093">
    <property type="component" value="Chromosome"/>
</dbReference>
<accession>A0A060HI01</accession>
<keyword evidence="2" id="KW-1185">Reference proteome</keyword>
<dbReference type="EMBL" id="CP007536">
    <property type="protein sequence ID" value="AIC16224.1"/>
    <property type="molecule type" value="Genomic_DNA"/>
</dbReference>
<dbReference type="AlphaFoldDB" id="A0A060HI01"/>
<sequence>MAKIRVYKRNSTFIDLPDLVEEIGSIGLTETLKKYYNQPFEHEAKSIVAGPSFMQYLNRLFKTQIAAGDILQFESGDHDKYFMFSPTGTWDEIIKLQ</sequence>